<dbReference type="Proteomes" id="UP000093501">
    <property type="component" value="Unassembled WGS sequence"/>
</dbReference>
<accession>A0A1C0AQU7</accession>
<name>A0A1C0AQU7_9ACTN</name>
<feature type="region of interest" description="Disordered" evidence="1">
    <location>
        <begin position="107"/>
        <end position="140"/>
    </location>
</feature>
<dbReference type="Pfam" id="PF12005">
    <property type="entry name" value="DUF3499"/>
    <property type="match status" value="1"/>
</dbReference>
<dbReference type="EMBL" id="MBQD01000011">
    <property type="protein sequence ID" value="OCL36660.1"/>
    <property type="molecule type" value="Genomic_DNA"/>
</dbReference>
<keyword evidence="3" id="KW-1185">Reference proteome</keyword>
<comment type="caution">
    <text evidence="2">The sequence shown here is derived from an EMBL/GenBank/DDBJ whole genome shotgun (WGS) entry which is preliminary data.</text>
</comment>
<evidence type="ECO:0000256" key="1">
    <source>
        <dbReference type="SAM" id="MobiDB-lite"/>
    </source>
</evidence>
<proteinExistence type="predicted"/>
<evidence type="ECO:0008006" key="4">
    <source>
        <dbReference type="Google" id="ProtNLM"/>
    </source>
</evidence>
<dbReference type="AlphaFoldDB" id="A0A1C0AQU7"/>
<protein>
    <recommendedName>
        <fullName evidence="4">DUF3499 domain-containing protein</fullName>
    </recommendedName>
</protein>
<reference evidence="3" key="1">
    <citation type="submission" date="2016-07" db="EMBL/GenBank/DDBJ databases">
        <authorList>
            <person name="Florea S."/>
            <person name="Webb J.S."/>
            <person name="Jaromczyk J."/>
            <person name="Schardl C.L."/>
        </authorList>
    </citation>
    <scope>NUCLEOTIDE SEQUENCE [LARGE SCALE GENOMIC DNA]</scope>
    <source>
        <strain evidence="3">IPBSL-7</strain>
    </source>
</reference>
<sequence>MRGIRVTLALLQYPLSVRRCSRTACVAPAIATLTYVYADSTAVLGPLALAAEPGSYDLCSVHAGRTSAPMGWEIIRLPLDGRAPEPPQASDDLMALADAVRAIGLRHDEPAPPAAAPARDAEPPVPGGRGGHLRLVQSND</sequence>
<evidence type="ECO:0000313" key="3">
    <source>
        <dbReference type="Proteomes" id="UP000093501"/>
    </source>
</evidence>
<dbReference type="InterPro" id="IPR021888">
    <property type="entry name" value="DUF3499"/>
</dbReference>
<organism evidence="2 3">
    <name type="scientific">Tessaracoccus lapidicaptus</name>
    <dbReference type="NCBI Taxonomy" id="1427523"/>
    <lineage>
        <taxon>Bacteria</taxon>
        <taxon>Bacillati</taxon>
        <taxon>Actinomycetota</taxon>
        <taxon>Actinomycetes</taxon>
        <taxon>Propionibacteriales</taxon>
        <taxon>Propionibacteriaceae</taxon>
        <taxon>Tessaracoccus</taxon>
    </lineage>
</organism>
<gene>
    <name evidence="2" type="ORF">BCR15_01330</name>
</gene>
<evidence type="ECO:0000313" key="2">
    <source>
        <dbReference type="EMBL" id="OCL36660.1"/>
    </source>
</evidence>